<evidence type="ECO:0000256" key="13">
    <source>
        <dbReference type="ARBA" id="ARBA00023157"/>
    </source>
</evidence>
<reference evidence="18 19" key="1">
    <citation type="journal article" date="2017" name="Mol. Biol. Evol.">
        <title>The 4-celled Tetrabaena socialis nuclear genome reveals the essential components for genetic control of cell number at the origin of multicellularity in the volvocine lineage.</title>
        <authorList>
            <person name="Featherston J."/>
            <person name="Arakaki Y."/>
            <person name="Hanschen E.R."/>
            <person name="Ferris P.J."/>
            <person name="Michod R.E."/>
            <person name="Olson B.J.S.C."/>
            <person name="Nozaki H."/>
            <person name="Durand P.M."/>
        </authorList>
    </citation>
    <scope>NUCLEOTIDE SEQUENCE [LARGE SCALE GENOMIC DNA]</scope>
    <source>
        <strain evidence="18 19">NIES-571</strain>
    </source>
</reference>
<feature type="region of interest" description="Disordered" evidence="17">
    <location>
        <begin position="55"/>
        <end position="78"/>
    </location>
</feature>
<comment type="function">
    <text evidence="1">Accessory subunit of the mitochondrial membrane respiratory chain NADH dehydrogenase (Complex I), that is believed not to be involved in catalysis. Complex I functions in the transfer of electrons from NADH to the respiratory chain. The immediate electron acceptor for the enzyme is believed to be ubiquinone.</text>
</comment>
<dbReference type="GO" id="GO:0005758">
    <property type="term" value="C:mitochondrial intermembrane space"/>
    <property type="evidence" value="ECO:0007669"/>
    <property type="project" value="UniProtKB-SubCell"/>
</dbReference>
<dbReference type="Proteomes" id="UP000236333">
    <property type="component" value="Unassembled WGS sequence"/>
</dbReference>
<organism evidence="18 19">
    <name type="scientific">Tetrabaena socialis</name>
    <dbReference type="NCBI Taxonomy" id="47790"/>
    <lineage>
        <taxon>Eukaryota</taxon>
        <taxon>Viridiplantae</taxon>
        <taxon>Chlorophyta</taxon>
        <taxon>core chlorophytes</taxon>
        <taxon>Chlorophyceae</taxon>
        <taxon>CS clade</taxon>
        <taxon>Chlamydomonadales</taxon>
        <taxon>Tetrabaenaceae</taxon>
        <taxon>Tetrabaena</taxon>
    </lineage>
</organism>
<comment type="similarity">
    <text evidence="4">Belongs to the complex I NDUFS5 subunit family.</text>
</comment>
<keyword evidence="8" id="KW-0679">Respiratory chain</keyword>
<evidence type="ECO:0000256" key="8">
    <source>
        <dbReference type="ARBA" id="ARBA00022660"/>
    </source>
</evidence>
<evidence type="ECO:0000256" key="11">
    <source>
        <dbReference type="ARBA" id="ARBA00023128"/>
    </source>
</evidence>
<feature type="disulfide bond" evidence="16">
    <location>
        <begin position="23"/>
        <end position="39"/>
    </location>
</feature>
<dbReference type="EMBL" id="PGGS01000657">
    <property type="protein sequence ID" value="PNH02432.1"/>
    <property type="molecule type" value="Genomic_DNA"/>
</dbReference>
<dbReference type="InterPro" id="IPR019342">
    <property type="entry name" value="NADH_UbQ_OxRdtase_FeS-su5"/>
</dbReference>
<comment type="caution">
    <text evidence="18">The sequence shown here is derived from an EMBL/GenBank/DDBJ whole genome shotgun (WGS) entry which is preliminary data.</text>
</comment>
<keyword evidence="12" id="KW-0472">Membrane</keyword>
<proteinExistence type="inferred from homology"/>
<evidence type="ECO:0000256" key="14">
    <source>
        <dbReference type="ARBA" id="ARBA00031222"/>
    </source>
</evidence>
<dbReference type="PANTHER" id="PTHR15224">
    <property type="entry name" value="NADH DEHYDROGENASE [UBIQUINONE] IRON-SULFUR PROTEIN 5"/>
    <property type="match status" value="1"/>
</dbReference>
<feature type="compositionally biased region" description="Basic and acidic residues" evidence="17">
    <location>
        <begin position="55"/>
        <end position="68"/>
    </location>
</feature>
<protein>
    <recommendedName>
        <fullName evidence="6">NADH dehydrogenase [ubiquinone] iron-sulfur protein 5</fullName>
    </recommendedName>
    <alternativeName>
        <fullName evidence="14">Complex I-15 kDa</fullName>
    </alternativeName>
    <alternativeName>
        <fullName evidence="15">NADH-ubiquinone oxidoreductase 15 kDa subunit</fullName>
    </alternativeName>
</protein>
<evidence type="ECO:0000313" key="18">
    <source>
        <dbReference type="EMBL" id="PNH02432.1"/>
    </source>
</evidence>
<evidence type="ECO:0000256" key="7">
    <source>
        <dbReference type="ARBA" id="ARBA00022448"/>
    </source>
</evidence>
<keyword evidence="7" id="KW-0813">Transport</keyword>
<sequence>MAGMGLSTRTARCYDWYMDYLKCMDEGTAPMISLRREQCMVSLEDYNECLHREKERTRRQVVERERQAQLEGASKGHH</sequence>
<comment type="subcellular location">
    <subcellularLocation>
        <location evidence="3">Mitochondrion inner membrane</location>
        <topology evidence="3">Peripheral membrane protein</topology>
    </subcellularLocation>
    <subcellularLocation>
        <location evidence="2">Mitochondrion intermembrane space</location>
    </subcellularLocation>
</comment>
<comment type="subunit">
    <text evidence="5">Mammalian complex I is composed of 45 different subunits. This is a component of the iron-sulfur (IP) fragment of the enzyme.</text>
</comment>
<evidence type="ECO:0000256" key="17">
    <source>
        <dbReference type="SAM" id="MobiDB-lite"/>
    </source>
</evidence>
<evidence type="ECO:0000256" key="12">
    <source>
        <dbReference type="ARBA" id="ARBA00023136"/>
    </source>
</evidence>
<dbReference type="PANTHER" id="PTHR15224:SF1">
    <property type="entry name" value="NADH DEHYDROGENASE [UBIQUINONE] IRON-SULFUR PROTEIN 5"/>
    <property type="match status" value="1"/>
</dbReference>
<evidence type="ECO:0000313" key="19">
    <source>
        <dbReference type="Proteomes" id="UP000236333"/>
    </source>
</evidence>
<evidence type="ECO:0000256" key="3">
    <source>
        <dbReference type="ARBA" id="ARBA00004637"/>
    </source>
</evidence>
<name>A0A2J7ZQ97_9CHLO</name>
<keyword evidence="9" id="KW-0999">Mitochondrion inner membrane</keyword>
<keyword evidence="10" id="KW-0249">Electron transport</keyword>
<evidence type="ECO:0000256" key="9">
    <source>
        <dbReference type="ARBA" id="ARBA00022792"/>
    </source>
</evidence>
<dbReference type="GO" id="GO:0032981">
    <property type="term" value="P:mitochondrial respiratory chain complex I assembly"/>
    <property type="evidence" value="ECO:0007669"/>
    <property type="project" value="TreeGrafter"/>
</dbReference>
<evidence type="ECO:0000256" key="15">
    <source>
        <dbReference type="ARBA" id="ARBA00032739"/>
    </source>
</evidence>
<dbReference type="Pfam" id="PF10200">
    <property type="entry name" value="Ndufs5"/>
    <property type="match status" value="1"/>
</dbReference>
<evidence type="ECO:0000256" key="4">
    <source>
        <dbReference type="ARBA" id="ARBA00007372"/>
    </source>
</evidence>
<keyword evidence="13 16" id="KW-1015">Disulfide bond</keyword>
<dbReference type="GO" id="GO:0005743">
    <property type="term" value="C:mitochondrial inner membrane"/>
    <property type="evidence" value="ECO:0007669"/>
    <property type="project" value="UniProtKB-SubCell"/>
</dbReference>
<evidence type="ECO:0000256" key="10">
    <source>
        <dbReference type="ARBA" id="ARBA00022982"/>
    </source>
</evidence>
<dbReference type="OrthoDB" id="9992197at2759"/>
<keyword evidence="19" id="KW-1185">Reference proteome</keyword>
<gene>
    <name evidence="18" type="ORF">TSOC_011590</name>
</gene>
<keyword evidence="11" id="KW-0496">Mitochondrion</keyword>
<evidence type="ECO:0000256" key="1">
    <source>
        <dbReference type="ARBA" id="ARBA00003195"/>
    </source>
</evidence>
<evidence type="ECO:0000256" key="6">
    <source>
        <dbReference type="ARBA" id="ARBA00013482"/>
    </source>
</evidence>
<evidence type="ECO:0000256" key="2">
    <source>
        <dbReference type="ARBA" id="ARBA00004569"/>
    </source>
</evidence>
<dbReference type="AlphaFoldDB" id="A0A2J7ZQ97"/>
<feature type="disulfide bond" evidence="16">
    <location>
        <begin position="13"/>
        <end position="49"/>
    </location>
</feature>
<evidence type="ECO:0000256" key="5">
    <source>
        <dbReference type="ARBA" id="ARBA00011261"/>
    </source>
</evidence>
<accession>A0A2J7ZQ97</accession>
<keyword evidence="18" id="KW-0830">Ubiquinone</keyword>
<evidence type="ECO:0000256" key="16">
    <source>
        <dbReference type="PIRSR" id="PIRSR619342-50"/>
    </source>
</evidence>